<dbReference type="AlphaFoldDB" id="A0A0M8MME7"/>
<evidence type="ECO:0000256" key="2">
    <source>
        <dbReference type="SAM" id="Phobius"/>
    </source>
</evidence>
<keyword evidence="4" id="KW-1185">Reference proteome</keyword>
<dbReference type="VEuPathDB" id="FungiDB:Malapachy_1224"/>
<proteinExistence type="predicted"/>
<dbReference type="Proteomes" id="UP000037751">
    <property type="component" value="Unassembled WGS sequence"/>
</dbReference>
<gene>
    <name evidence="3" type="ORF">Malapachy_1224</name>
</gene>
<sequence length="408" mass="43919">MWQYKERSVWFQRKAILIIAIFLAIFIILIIGITVFLHDFHGKDTSKASTISSQSTTSQDDTGWASARRSRHLFRRRPRASMTSAQRTLPAESDWEDLSDENEPTHTDAIQPVSSASSSATTRESDVVSPAGVSPITTEQPVITLSARSSVSSQVVSEPSDVRLCPTTSYMPPSENAVAGHAGEQTMPPSYFTTSPQSSRVSLDEKVGLDRADALQLGPSAPPGTLILEPSAPLMLPTDDSATLTAHVATDEKAALKALFEAGSSPALPLAPQPLPSAPVLTAAEDVSSVVPVRKGKVRVRSRSYNLPDPPQTFMSSVQLAAAPSLIPTASSYNSTQRSDVQQDEAWISMPGMQMPDLWRTGPFEHAPLPLYEASYDMDLERGLQFPSEVPLSASHTAVTPSAPVLDD</sequence>
<feature type="compositionally biased region" description="Basic residues" evidence="1">
    <location>
        <begin position="68"/>
        <end position="79"/>
    </location>
</feature>
<feature type="compositionally biased region" description="Acidic residues" evidence="1">
    <location>
        <begin position="93"/>
        <end position="102"/>
    </location>
</feature>
<name>A0A0M8MME7_9BASI</name>
<accession>A0A0M8MME7</accession>
<evidence type="ECO:0000313" key="3">
    <source>
        <dbReference type="EMBL" id="KOS14498.1"/>
    </source>
</evidence>
<protein>
    <recommendedName>
        <fullName evidence="5">Transmembrane protein</fullName>
    </recommendedName>
</protein>
<feature type="transmembrane region" description="Helical" evidence="2">
    <location>
        <begin position="15"/>
        <end position="37"/>
    </location>
</feature>
<reference evidence="3 4" key="1">
    <citation type="submission" date="2015-07" db="EMBL/GenBank/DDBJ databases">
        <title>Draft Genome Sequence of Malassezia furfur CBS1878 and Malassezia pachydermatis CBS1879.</title>
        <authorList>
            <person name="Triana S."/>
            <person name="Ohm R."/>
            <person name="Gonzalez A."/>
            <person name="DeCock H."/>
            <person name="Restrepo S."/>
            <person name="Celis A."/>
        </authorList>
    </citation>
    <scope>NUCLEOTIDE SEQUENCE [LARGE SCALE GENOMIC DNA]</scope>
    <source>
        <strain evidence="3 4">CBS 1879</strain>
    </source>
</reference>
<dbReference type="GeneID" id="28727606"/>
<feature type="region of interest" description="Disordered" evidence="1">
    <location>
        <begin position="389"/>
        <end position="408"/>
    </location>
</feature>
<keyword evidence="2" id="KW-1133">Transmembrane helix</keyword>
<organism evidence="3 4">
    <name type="scientific">Malassezia pachydermatis</name>
    <dbReference type="NCBI Taxonomy" id="77020"/>
    <lineage>
        <taxon>Eukaryota</taxon>
        <taxon>Fungi</taxon>
        <taxon>Dikarya</taxon>
        <taxon>Basidiomycota</taxon>
        <taxon>Ustilaginomycotina</taxon>
        <taxon>Malasseziomycetes</taxon>
        <taxon>Malasseziales</taxon>
        <taxon>Malasseziaceae</taxon>
        <taxon>Malassezia</taxon>
    </lineage>
</organism>
<feature type="compositionally biased region" description="Low complexity" evidence="1">
    <location>
        <begin position="47"/>
        <end position="67"/>
    </location>
</feature>
<keyword evidence="2" id="KW-0812">Transmembrane</keyword>
<dbReference type="RefSeq" id="XP_017992130.1">
    <property type="nucleotide sequence ID" value="XM_018135731.1"/>
</dbReference>
<comment type="caution">
    <text evidence="3">The sequence shown here is derived from an EMBL/GenBank/DDBJ whole genome shotgun (WGS) entry which is preliminary data.</text>
</comment>
<dbReference type="EMBL" id="LGAV01000003">
    <property type="protein sequence ID" value="KOS14498.1"/>
    <property type="molecule type" value="Genomic_DNA"/>
</dbReference>
<keyword evidence="2" id="KW-0472">Membrane</keyword>
<evidence type="ECO:0000256" key="1">
    <source>
        <dbReference type="SAM" id="MobiDB-lite"/>
    </source>
</evidence>
<feature type="region of interest" description="Disordered" evidence="1">
    <location>
        <begin position="46"/>
        <end position="134"/>
    </location>
</feature>
<evidence type="ECO:0000313" key="4">
    <source>
        <dbReference type="Proteomes" id="UP000037751"/>
    </source>
</evidence>
<evidence type="ECO:0008006" key="5">
    <source>
        <dbReference type="Google" id="ProtNLM"/>
    </source>
</evidence>